<dbReference type="STRING" id="1802610.A2W32_01115"/>
<evidence type="ECO:0000313" key="2">
    <source>
        <dbReference type="Proteomes" id="UP000177371"/>
    </source>
</evidence>
<name>A0A1F4V2M4_UNCKA</name>
<organism evidence="1 2">
    <name type="scientific">candidate division WWE3 bacterium RBG_16_37_10</name>
    <dbReference type="NCBI Taxonomy" id="1802610"/>
    <lineage>
        <taxon>Bacteria</taxon>
        <taxon>Katanobacteria</taxon>
    </lineage>
</organism>
<dbReference type="AlphaFoldDB" id="A0A1F4V2M4"/>
<sequence>MNPIKNKGQEVQMIVKILTPDGRLHRQDRITDKPETYALKAGIVRVEPDGKISVFARTADVAEQIPLICTFNVTLPPRRKGSLPEVVFSAETSCGNP</sequence>
<accession>A0A1F4V2M4</accession>
<evidence type="ECO:0000313" key="1">
    <source>
        <dbReference type="EMBL" id="OGC51409.1"/>
    </source>
</evidence>
<reference evidence="1 2" key="1">
    <citation type="journal article" date="2016" name="Nat. Commun.">
        <title>Thousands of microbial genomes shed light on interconnected biogeochemical processes in an aquifer system.</title>
        <authorList>
            <person name="Anantharaman K."/>
            <person name="Brown C.T."/>
            <person name="Hug L.A."/>
            <person name="Sharon I."/>
            <person name="Castelle C.J."/>
            <person name="Probst A.J."/>
            <person name="Thomas B.C."/>
            <person name="Singh A."/>
            <person name="Wilkins M.J."/>
            <person name="Karaoz U."/>
            <person name="Brodie E.L."/>
            <person name="Williams K.H."/>
            <person name="Hubbard S.S."/>
            <person name="Banfield J.F."/>
        </authorList>
    </citation>
    <scope>NUCLEOTIDE SEQUENCE [LARGE SCALE GENOMIC DNA]</scope>
</reference>
<gene>
    <name evidence="1" type="ORF">A2W32_01115</name>
</gene>
<dbReference type="Proteomes" id="UP000177371">
    <property type="component" value="Unassembled WGS sequence"/>
</dbReference>
<proteinExistence type="predicted"/>
<protein>
    <submittedName>
        <fullName evidence="1">Uncharacterized protein</fullName>
    </submittedName>
</protein>
<dbReference type="EMBL" id="MEUT01000021">
    <property type="protein sequence ID" value="OGC51409.1"/>
    <property type="molecule type" value="Genomic_DNA"/>
</dbReference>
<comment type="caution">
    <text evidence="1">The sequence shown here is derived from an EMBL/GenBank/DDBJ whole genome shotgun (WGS) entry which is preliminary data.</text>
</comment>